<dbReference type="Proteomes" id="UP000663845">
    <property type="component" value="Unassembled WGS sequence"/>
</dbReference>
<comment type="caution">
    <text evidence="1">The sequence shown here is derived from an EMBL/GenBank/DDBJ whole genome shotgun (WGS) entry which is preliminary data.</text>
</comment>
<dbReference type="EMBL" id="CAJNOG010003833">
    <property type="protein sequence ID" value="CAF1536211.1"/>
    <property type="molecule type" value="Genomic_DNA"/>
</dbReference>
<gene>
    <name evidence="1" type="ORF">JYZ213_LOCUS45434</name>
</gene>
<protein>
    <submittedName>
        <fullName evidence="1">Uncharacterized protein</fullName>
    </submittedName>
</protein>
<evidence type="ECO:0000313" key="2">
    <source>
        <dbReference type="Proteomes" id="UP000663845"/>
    </source>
</evidence>
<dbReference type="AlphaFoldDB" id="A0A815VT71"/>
<sequence length="50" mass="5803">MKPQESINNYNQELRDMQSELETLTLQDVHAGGCYNHATGYRIAYLRAQM</sequence>
<feature type="non-terminal residue" evidence="1">
    <location>
        <position position="50"/>
    </location>
</feature>
<accession>A0A815VT71</accession>
<name>A0A815VT71_9BILA</name>
<organism evidence="1 2">
    <name type="scientific">Adineta steineri</name>
    <dbReference type="NCBI Taxonomy" id="433720"/>
    <lineage>
        <taxon>Eukaryota</taxon>
        <taxon>Metazoa</taxon>
        <taxon>Spiralia</taxon>
        <taxon>Gnathifera</taxon>
        <taxon>Rotifera</taxon>
        <taxon>Eurotatoria</taxon>
        <taxon>Bdelloidea</taxon>
        <taxon>Adinetida</taxon>
        <taxon>Adinetidae</taxon>
        <taxon>Adineta</taxon>
    </lineage>
</organism>
<proteinExistence type="predicted"/>
<evidence type="ECO:0000313" key="1">
    <source>
        <dbReference type="EMBL" id="CAF1536211.1"/>
    </source>
</evidence>
<reference evidence="1" key="1">
    <citation type="submission" date="2021-02" db="EMBL/GenBank/DDBJ databases">
        <authorList>
            <person name="Nowell W R."/>
        </authorList>
    </citation>
    <scope>NUCLEOTIDE SEQUENCE</scope>
</reference>